<dbReference type="Proteomes" id="UP001430796">
    <property type="component" value="Unassembled WGS sequence"/>
</dbReference>
<evidence type="ECO:0000313" key="3">
    <source>
        <dbReference type="Proteomes" id="UP001430796"/>
    </source>
</evidence>
<dbReference type="InterPro" id="IPR051200">
    <property type="entry name" value="Host-pathogen_enzymatic-act"/>
</dbReference>
<dbReference type="InterPro" id="IPR015943">
    <property type="entry name" value="WD40/YVTN_repeat-like_dom_sf"/>
</dbReference>
<organism evidence="2 3">
    <name type="scientific">Marilutibacter chinensis</name>
    <dbReference type="NCBI Taxonomy" id="2912247"/>
    <lineage>
        <taxon>Bacteria</taxon>
        <taxon>Pseudomonadati</taxon>
        <taxon>Pseudomonadota</taxon>
        <taxon>Gammaproteobacteria</taxon>
        <taxon>Lysobacterales</taxon>
        <taxon>Lysobacteraceae</taxon>
        <taxon>Marilutibacter</taxon>
    </lineage>
</organism>
<keyword evidence="1" id="KW-0732">Signal</keyword>
<name>A0ABS9HY35_9GAMM</name>
<feature type="chain" id="PRO_5046230636" evidence="1">
    <location>
        <begin position="33"/>
        <end position="349"/>
    </location>
</feature>
<feature type="signal peptide" evidence="1">
    <location>
        <begin position="1"/>
        <end position="32"/>
    </location>
</feature>
<comment type="caution">
    <text evidence="2">The sequence shown here is derived from an EMBL/GenBank/DDBJ whole genome shotgun (WGS) entry which is preliminary data.</text>
</comment>
<dbReference type="RefSeq" id="WP_237056506.1">
    <property type="nucleotide sequence ID" value="NZ_JAKJPO010000016.1"/>
</dbReference>
<keyword evidence="3" id="KW-1185">Reference proteome</keyword>
<evidence type="ECO:0000256" key="1">
    <source>
        <dbReference type="SAM" id="SignalP"/>
    </source>
</evidence>
<dbReference type="PANTHER" id="PTHR47197:SF3">
    <property type="entry name" value="DIHYDRO-HEME D1 DEHYDROGENASE"/>
    <property type="match status" value="1"/>
</dbReference>
<dbReference type="InterPro" id="IPR011045">
    <property type="entry name" value="N2O_reductase_N"/>
</dbReference>
<dbReference type="PANTHER" id="PTHR47197">
    <property type="entry name" value="PROTEIN NIRF"/>
    <property type="match status" value="1"/>
</dbReference>
<protein>
    <submittedName>
        <fullName evidence="2">YncE family protein</fullName>
    </submittedName>
</protein>
<evidence type="ECO:0000313" key="2">
    <source>
        <dbReference type="EMBL" id="MCF7223466.1"/>
    </source>
</evidence>
<reference evidence="2" key="2">
    <citation type="submission" date="2022-01" db="EMBL/GenBank/DDBJ databases">
        <authorList>
            <person name="Zhou L.Y."/>
        </authorList>
    </citation>
    <scope>NUCLEOTIDE SEQUENCE</scope>
    <source>
        <strain evidence="2">TLK-CK17</strain>
    </source>
</reference>
<proteinExistence type="predicted"/>
<dbReference type="Gene3D" id="2.130.10.10">
    <property type="entry name" value="YVTN repeat-like/Quinoprotein amine dehydrogenase"/>
    <property type="match status" value="2"/>
</dbReference>
<sequence>MQKPSRNPHRRLPAFVLPLLAALLPLATDVTAGELMVGNKSADSVWFLSLEDGRRTAVAQTDAGPHEIAVSPDGRRAAITNYGAGTPGHTLTVLDLAGAATPRTIDLGPHGRPHGVRFLPDSRRLVVTTEASGHLLVVDLDAGADDDPIEAAIGVGEGVGHMVALSDDGSVAYVSKIAAGTVSRVDLAKARKTGERTSGEGAEGIAFRRGHGELWVSNRAAGTVTVHDPVSLEVLHTLESPGFPIRIVFTADGRHALVTNARAGELAVFDADSKSRVATVGLLREDGEYRDTLLGRDALPIGVIADPQRPRVYVAISGADEIAVIDTGDWKVVDRWATGREPDALGVAE</sequence>
<gene>
    <name evidence="2" type="ORF">L3V18_17020</name>
</gene>
<accession>A0ABS9HY35</accession>
<reference evidence="2" key="1">
    <citation type="submission" date="2022-01" db="EMBL/GenBank/DDBJ databases">
        <title>Lysobacter chinensis sp. nov., a bacterium isolated from cow dung compost.</title>
        <authorList>
            <person name="Liu Y."/>
        </authorList>
    </citation>
    <scope>NUCLEOTIDE SEQUENCE</scope>
    <source>
        <strain evidence="2">TLK-CK17</strain>
    </source>
</reference>
<dbReference type="EMBL" id="JAKJPO010000016">
    <property type="protein sequence ID" value="MCF7223466.1"/>
    <property type="molecule type" value="Genomic_DNA"/>
</dbReference>
<dbReference type="SUPFAM" id="SSF50974">
    <property type="entry name" value="Nitrous oxide reductase, N-terminal domain"/>
    <property type="match status" value="1"/>
</dbReference>